<dbReference type="InParanoid" id="H2Y5W9"/>
<accession>H2Y5W9</accession>
<proteinExistence type="predicted"/>
<dbReference type="GO" id="GO:0031011">
    <property type="term" value="C:Ino80 complex"/>
    <property type="evidence" value="ECO:0007669"/>
    <property type="project" value="InterPro"/>
</dbReference>
<dbReference type="InterPro" id="IPR057748">
    <property type="entry name" value="NFRKB_WH_2"/>
</dbReference>
<organism evidence="4 5">
    <name type="scientific">Ciona savignyi</name>
    <name type="common">Pacific transparent sea squirt</name>
    <dbReference type="NCBI Taxonomy" id="51511"/>
    <lineage>
        <taxon>Eukaryota</taxon>
        <taxon>Metazoa</taxon>
        <taxon>Chordata</taxon>
        <taxon>Tunicata</taxon>
        <taxon>Ascidiacea</taxon>
        <taxon>Phlebobranchia</taxon>
        <taxon>Cionidae</taxon>
        <taxon>Ciona</taxon>
    </lineage>
</organism>
<dbReference type="HOGENOM" id="CLU_359274_0_0_1"/>
<dbReference type="Ensembl" id="ENSCSAVT00000000725.1">
    <property type="protein sequence ID" value="ENSCSAVP00000000717.1"/>
    <property type="gene ID" value="ENSCSAVG00000000402.1"/>
</dbReference>
<evidence type="ECO:0000259" key="3">
    <source>
        <dbReference type="Pfam" id="PF25793"/>
    </source>
</evidence>
<dbReference type="InterPro" id="IPR024867">
    <property type="entry name" value="NFRKB"/>
</dbReference>
<dbReference type="InterPro" id="IPR025220">
    <property type="entry name" value="NFRKB_WH_1"/>
</dbReference>
<evidence type="ECO:0000259" key="2">
    <source>
        <dbReference type="Pfam" id="PF14465"/>
    </source>
</evidence>
<name>H2Y5W9_CIOSA</name>
<evidence type="ECO:0000313" key="4">
    <source>
        <dbReference type="Ensembl" id="ENSCSAVP00000000717.1"/>
    </source>
</evidence>
<dbReference type="Gene3D" id="1.10.10.2430">
    <property type="entry name" value="NFRKB winged helix-like domain"/>
    <property type="match status" value="1"/>
</dbReference>
<feature type="domain" description="Nuclear factor related to kappa-B-binding protein second winged helix" evidence="3">
    <location>
        <begin position="464"/>
        <end position="561"/>
    </location>
</feature>
<reference evidence="4" key="3">
    <citation type="submission" date="2025-09" db="UniProtKB">
        <authorList>
            <consortium name="Ensembl"/>
        </authorList>
    </citation>
    <scope>IDENTIFICATION</scope>
</reference>
<dbReference type="AlphaFoldDB" id="H2Y5W9"/>
<feature type="domain" description="Nuclear factor related to kappa-B-binding protein winged helix-like" evidence="2">
    <location>
        <begin position="307"/>
        <end position="407"/>
    </location>
</feature>
<keyword evidence="5" id="KW-1185">Reference proteome</keyword>
<dbReference type="STRING" id="51511.ENSCSAVP00000000717"/>
<feature type="compositionally biased region" description="Pro residues" evidence="1">
    <location>
        <begin position="450"/>
        <end position="459"/>
    </location>
</feature>
<reference evidence="5" key="1">
    <citation type="submission" date="2003-08" db="EMBL/GenBank/DDBJ databases">
        <authorList>
            <person name="Birren B."/>
            <person name="Nusbaum C."/>
            <person name="Abebe A."/>
            <person name="Abouelleil A."/>
            <person name="Adekoya E."/>
            <person name="Ait-zahra M."/>
            <person name="Allen N."/>
            <person name="Allen T."/>
            <person name="An P."/>
            <person name="Anderson M."/>
            <person name="Anderson S."/>
            <person name="Arachchi H."/>
            <person name="Armbruster J."/>
            <person name="Bachantsang P."/>
            <person name="Baldwin J."/>
            <person name="Barry A."/>
            <person name="Bayul T."/>
            <person name="Blitshsteyn B."/>
            <person name="Bloom T."/>
            <person name="Blye J."/>
            <person name="Boguslavskiy L."/>
            <person name="Borowsky M."/>
            <person name="Boukhgalter B."/>
            <person name="Brunache A."/>
            <person name="Butler J."/>
            <person name="Calixte N."/>
            <person name="Calvo S."/>
            <person name="Camarata J."/>
            <person name="Campo K."/>
            <person name="Chang J."/>
            <person name="Cheshatsang Y."/>
            <person name="Citroen M."/>
            <person name="Collymore A."/>
            <person name="Considine T."/>
            <person name="Cook A."/>
            <person name="Cooke P."/>
            <person name="Corum B."/>
            <person name="Cuomo C."/>
            <person name="David R."/>
            <person name="Dawoe T."/>
            <person name="Degray S."/>
            <person name="Dodge S."/>
            <person name="Dooley K."/>
            <person name="Dorje P."/>
            <person name="Dorjee K."/>
            <person name="Dorris L."/>
            <person name="Duffey N."/>
            <person name="Dupes A."/>
            <person name="Elkins T."/>
            <person name="Engels R."/>
            <person name="Erickson J."/>
            <person name="Farina A."/>
            <person name="Faro S."/>
            <person name="Ferreira P."/>
            <person name="Fischer H."/>
            <person name="Fitzgerald M."/>
            <person name="Foley K."/>
            <person name="Gage D."/>
            <person name="Galagan J."/>
            <person name="Gearin G."/>
            <person name="Gnerre S."/>
            <person name="Gnirke A."/>
            <person name="Goyette A."/>
            <person name="Graham J."/>
            <person name="Grandbois E."/>
            <person name="Gyaltsen K."/>
            <person name="Hafez N."/>
            <person name="Hagopian D."/>
            <person name="Hagos B."/>
            <person name="Hall J."/>
            <person name="Hatcher B."/>
            <person name="Heller A."/>
            <person name="Higgins H."/>
            <person name="Honan T."/>
            <person name="Horn A."/>
            <person name="Houde N."/>
            <person name="Hughes L."/>
            <person name="Hulme W."/>
            <person name="Husby E."/>
            <person name="Iliev I."/>
            <person name="Jaffe D."/>
            <person name="Jones C."/>
            <person name="Kamal M."/>
            <person name="Kamat A."/>
            <person name="Kamvysselis M."/>
            <person name="Karlsson E."/>
            <person name="Kells C."/>
            <person name="Kieu A."/>
            <person name="Kisner P."/>
            <person name="Kodira C."/>
            <person name="Kulbokas E."/>
            <person name="Labutti K."/>
            <person name="Lama D."/>
            <person name="Landers T."/>
            <person name="Leger J."/>
            <person name="Levine S."/>
            <person name="Lewis D."/>
            <person name="Lewis T."/>
            <person name="Lindblad-toh K."/>
            <person name="Liu X."/>
            <person name="Lokyitsang T."/>
            <person name="Lokyitsang Y."/>
            <person name="Lucien O."/>
            <person name="Lui A."/>
            <person name="Ma L.J."/>
            <person name="Mabbitt R."/>
            <person name="Macdonald J."/>
            <person name="Maclean C."/>
            <person name="Major J."/>
            <person name="Manning J."/>
            <person name="Marabella R."/>
            <person name="Maru K."/>
            <person name="Matthews C."/>
            <person name="Mauceli E."/>
            <person name="Mccarthy M."/>
            <person name="Mcdonough S."/>
            <person name="Mcghee T."/>
            <person name="Meldrim J."/>
            <person name="Meneus L."/>
            <person name="Mesirov J."/>
            <person name="Mihalev A."/>
            <person name="Mihova T."/>
            <person name="Mikkelsen T."/>
            <person name="Mlenga V."/>
            <person name="Moru K."/>
            <person name="Mozes J."/>
            <person name="Mulrain L."/>
            <person name="Munson G."/>
            <person name="Naylor J."/>
            <person name="Newes C."/>
            <person name="Nguyen C."/>
            <person name="Nguyen N."/>
            <person name="Nguyen T."/>
            <person name="Nicol R."/>
            <person name="Nielsen C."/>
            <person name="Nizzari M."/>
            <person name="Norbu C."/>
            <person name="Norbu N."/>
            <person name="O'donnell P."/>
            <person name="Okoawo O."/>
            <person name="O'leary S."/>
            <person name="Omotosho B."/>
            <person name="O'neill K."/>
            <person name="Osman S."/>
            <person name="Parker S."/>
            <person name="Perrin D."/>
            <person name="Phunkhang P."/>
            <person name="Piqani B."/>
            <person name="Purcell S."/>
            <person name="Rachupka T."/>
            <person name="Ramasamy U."/>
            <person name="Rameau R."/>
            <person name="Ray V."/>
            <person name="Raymond C."/>
            <person name="Retta R."/>
            <person name="Richardson S."/>
            <person name="Rise C."/>
            <person name="Rodriguez J."/>
            <person name="Rogers J."/>
            <person name="Rogov P."/>
            <person name="Rutman M."/>
            <person name="Schupbach R."/>
            <person name="Seaman C."/>
            <person name="Settipalli S."/>
            <person name="Sharpe T."/>
            <person name="Sheridan J."/>
            <person name="Sherpa N."/>
            <person name="Shi J."/>
            <person name="Smirnov S."/>
            <person name="Smith C."/>
            <person name="Sougnez C."/>
            <person name="Spencer B."/>
            <person name="Stalker J."/>
            <person name="Stange-thomann N."/>
            <person name="Stavropoulos S."/>
            <person name="Stetson K."/>
            <person name="Stone C."/>
            <person name="Stone S."/>
            <person name="Stubbs M."/>
            <person name="Talamas J."/>
            <person name="Tchuinga P."/>
            <person name="Tenzing P."/>
            <person name="Tesfaye S."/>
            <person name="Theodore J."/>
            <person name="Thoulutsang Y."/>
            <person name="Topham K."/>
            <person name="Towey S."/>
            <person name="Tsamla T."/>
            <person name="Tsomo N."/>
            <person name="Vallee D."/>
            <person name="Vassiliev H."/>
            <person name="Venkataraman V."/>
            <person name="Vinson J."/>
            <person name="Vo A."/>
            <person name="Wade C."/>
            <person name="Wang S."/>
            <person name="Wangchuk T."/>
            <person name="Wangdi T."/>
            <person name="Whittaker C."/>
            <person name="Wilkinson J."/>
            <person name="Wu Y."/>
            <person name="Wyman D."/>
            <person name="Yadav S."/>
            <person name="Yang S."/>
            <person name="Yang X."/>
            <person name="Yeager S."/>
            <person name="Yee E."/>
            <person name="Young G."/>
            <person name="Zainoun J."/>
            <person name="Zembeck L."/>
            <person name="Zimmer A."/>
            <person name="Zody M."/>
            <person name="Lander E."/>
        </authorList>
    </citation>
    <scope>NUCLEOTIDE SEQUENCE [LARGE SCALE GENOMIC DNA]</scope>
</reference>
<evidence type="ECO:0000313" key="5">
    <source>
        <dbReference type="Proteomes" id="UP000007875"/>
    </source>
</evidence>
<protein>
    <submittedName>
        <fullName evidence="4">Uncharacterized protein</fullName>
    </submittedName>
</protein>
<dbReference type="PANTHER" id="PTHR13052">
    <property type="entry name" value="NFRKB-RELATED"/>
    <property type="match status" value="1"/>
</dbReference>
<feature type="region of interest" description="Disordered" evidence="1">
    <location>
        <begin position="642"/>
        <end position="663"/>
    </location>
</feature>
<sequence>MSDIVVDGEVITLPMELVQNPNLIKEVLTMEVWGNLSDEKKKSLLETLPDTLGISTFLSTQETQTRVLLLSGGNLSSFSELSSSHPNPVAEFARKVSTGYFTPEYYPFLHSFQYSVNFSFFYIFLNNFHTCHLAAHSHPHELKLSRPKKESCAEGKSLELGESSRQLYHKILSDTKRQIVTETNFTEEDVMSSDDEVTMDPSSPNPYLEMLIRHKIRRDADDTPDMDTTGIKLSDVVSRTFSTTKKLHGIGLLARRRKWEGKILKQKRIKKSIQTVSAKRKKTCELSEFPPKQESNKSKVRTMPSCFFELIRDVIKLSTEKTINSVKQLVSDWLGSSESSRYHWTTMRSDWSIHLDSALQFMKCPPHNDEKGPTFHPVVVESNSIWRLVPFTNGNARKILSHMCRVWVGTSLWKQLFEGFSFFTCQRHICSPPPPGSSVIYVHPPPGSSRHICPPPPGSSGPSRQGRAAREHSLMKSARPHQVTLLALTRDAVARMNCGMGTRNDVCNLVRQSQYLADAITDAQINAAVSGALDRLHYEEDPCVKFDSSKRLWVYLHSNRSIQELERLHAKQLLAPKKKRFREKVLKKPEKPVERFVGADETKEEQSVIVTSQKPKEEVPRTIQLTQKQLIEITKKISHSQSPSLKLILKPPSGSGDKPTASRVTEHQVLTGEALQRLSNHLSAVSNRPIKIVHQ</sequence>
<dbReference type="eggNOG" id="KOG1927">
    <property type="taxonomic scope" value="Eukaryota"/>
</dbReference>
<dbReference type="GeneTree" id="ENSGT00390000016213"/>
<feature type="region of interest" description="Disordered" evidence="1">
    <location>
        <begin position="450"/>
        <end position="475"/>
    </location>
</feature>
<dbReference type="InterPro" id="IPR038106">
    <property type="entry name" value="NFRKB_winged_sf"/>
</dbReference>
<reference evidence="4" key="2">
    <citation type="submission" date="2025-08" db="UniProtKB">
        <authorList>
            <consortium name="Ensembl"/>
        </authorList>
    </citation>
    <scope>IDENTIFICATION</scope>
</reference>
<dbReference type="Proteomes" id="UP000007875">
    <property type="component" value="Unassembled WGS sequence"/>
</dbReference>
<evidence type="ECO:0000256" key="1">
    <source>
        <dbReference type="SAM" id="MobiDB-lite"/>
    </source>
</evidence>
<dbReference type="Pfam" id="PF25793">
    <property type="entry name" value="WHD_2nd_NFRKB"/>
    <property type="match status" value="1"/>
</dbReference>
<dbReference type="Pfam" id="PF14465">
    <property type="entry name" value="WHD_1st_NFRKB"/>
    <property type="match status" value="1"/>
</dbReference>